<dbReference type="Pfam" id="PF04055">
    <property type="entry name" value="Radical_SAM"/>
    <property type="match status" value="1"/>
</dbReference>
<dbReference type="AlphaFoldDB" id="A0A9W7GK47"/>
<dbReference type="InterPro" id="IPR007197">
    <property type="entry name" value="rSAM"/>
</dbReference>
<evidence type="ECO:0000259" key="5">
    <source>
        <dbReference type="Pfam" id="PF04055"/>
    </source>
</evidence>
<reference evidence="8" key="1">
    <citation type="journal article" date="2023" name="Commun. Biol.">
        <title>Genome analysis of Parmales, the sister group of diatoms, reveals the evolutionary specialization of diatoms from phago-mixotrophs to photoautotrophs.</title>
        <authorList>
            <person name="Ban H."/>
            <person name="Sato S."/>
            <person name="Yoshikawa S."/>
            <person name="Yamada K."/>
            <person name="Nakamura Y."/>
            <person name="Ichinomiya M."/>
            <person name="Sato N."/>
            <person name="Blanc-Mathieu R."/>
            <person name="Endo H."/>
            <person name="Kuwata A."/>
            <person name="Ogata H."/>
        </authorList>
    </citation>
    <scope>NUCLEOTIDE SEQUENCE [LARGE SCALE GENOMIC DNA]</scope>
</reference>
<dbReference type="PANTHER" id="PTHR43728:SF1">
    <property type="entry name" value="FE-S OXIDOREDUCTASE"/>
    <property type="match status" value="1"/>
</dbReference>
<dbReference type="OrthoDB" id="418407at2759"/>
<evidence type="ECO:0000256" key="4">
    <source>
        <dbReference type="ARBA" id="ARBA00023014"/>
    </source>
</evidence>
<accession>A0A9W7GK47</accession>
<dbReference type="InterPro" id="IPR026351">
    <property type="entry name" value="rSAM_ArsS-like"/>
</dbReference>
<feature type="non-terminal residue" evidence="7">
    <location>
        <position position="416"/>
    </location>
</feature>
<dbReference type="InterPro" id="IPR013785">
    <property type="entry name" value="Aldolase_TIM"/>
</dbReference>
<feature type="domain" description="Radical SAM core" evidence="5">
    <location>
        <begin position="148"/>
        <end position="247"/>
    </location>
</feature>
<evidence type="ECO:0008006" key="9">
    <source>
        <dbReference type="Google" id="ProtNLM"/>
    </source>
</evidence>
<dbReference type="SFLD" id="SFLDS00029">
    <property type="entry name" value="Radical_SAM"/>
    <property type="match status" value="1"/>
</dbReference>
<dbReference type="Gene3D" id="3.20.20.70">
    <property type="entry name" value="Aldolase class I"/>
    <property type="match status" value="1"/>
</dbReference>
<evidence type="ECO:0000256" key="1">
    <source>
        <dbReference type="ARBA" id="ARBA00022691"/>
    </source>
</evidence>
<dbReference type="InterPro" id="IPR058240">
    <property type="entry name" value="rSAM_sf"/>
</dbReference>
<evidence type="ECO:0000259" key="6">
    <source>
        <dbReference type="Pfam" id="PF12345"/>
    </source>
</evidence>
<evidence type="ECO:0000313" key="7">
    <source>
        <dbReference type="EMBL" id="GMI46221.1"/>
    </source>
</evidence>
<keyword evidence="3" id="KW-0408">Iron</keyword>
<dbReference type="Proteomes" id="UP001165065">
    <property type="component" value="Unassembled WGS sequence"/>
</dbReference>
<feature type="domain" description="Arsenosugar biosynthesis radical SAM protein ArsS-like C-terminal" evidence="6">
    <location>
        <begin position="277"/>
        <end position="416"/>
    </location>
</feature>
<keyword evidence="2" id="KW-0479">Metal-binding</keyword>
<dbReference type="GO" id="GO:0051536">
    <property type="term" value="F:iron-sulfur cluster binding"/>
    <property type="evidence" value="ECO:0007669"/>
    <property type="project" value="UniProtKB-KW"/>
</dbReference>
<dbReference type="GO" id="GO:0046872">
    <property type="term" value="F:metal ion binding"/>
    <property type="evidence" value="ECO:0007669"/>
    <property type="project" value="UniProtKB-KW"/>
</dbReference>
<comment type="caution">
    <text evidence="7">The sequence shown here is derived from an EMBL/GenBank/DDBJ whole genome shotgun (WGS) entry which is preliminary data.</text>
</comment>
<evidence type="ECO:0000256" key="3">
    <source>
        <dbReference type="ARBA" id="ARBA00023004"/>
    </source>
</evidence>
<gene>
    <name evidence="7" type="ORF">TrCOL_g1471</name>
</gene>
<dbReference type="SUPFAM" id="SSF102114">
    <property type="entry name" value="Radical SAM enzymes"/>
    <property type="match status" value="1"/>
</dbReference>
<name>A0A9W7GK47_9STRA</name>
<keyword evidence="1" id="KW-0949">S-adenosyl-L-methionine</keyword>
<dbReference type="EMBL" id="BRYA01000287">
    <property type="protein sequence ID" value="GMI46221.1"/>
    <property type="molecule type" value="Genomic_DNA"/>
</dbReference>
<proteinExistence type="predicted"/>
<dbReference type="InterPro" id="IPR024521">
    <property type="entry name" value="ArsS-like_C"/>
</dbReference>
<evidence type="ECO:0000313" key="8">
    <source>
        <dbReference type="Proteomes" id="UP001165065"/>
    </source>
</evidence>
<keyword evidence="8" id="KW-1185">Reference proteome</keyword>
<dbReference type="CDD" id="cd01335">
    <property type="entry name" value="Radical_SAM"/>
    <property type="match status" value="1"/>
</dbReference>
<sequence>NKMLPHRALRASVSQSIVRSLSSSTSRDLPDYGKTTLDVSSIRLSKIDKAKVDRISKNKWRRKDLDGKSLISDTLVEMEQDVDFKRTLNDLKVMGKKKMTLEERKNRRRALDNLSVPSFKDFVKQQQVKENAVATELTRNKTTVFQLNIGLYCNQACGHCHVESSPRRKEMMDIETADRCLKILANSPHVTTLDITGGAPELNATFRHIVKEARRLRPDLDIIDRCNLTVVHEPGQEDLIDFLVEHSALLAFNEAGYSDERTGLVLDLVYNPLGAFLPPPQESLEQKYKEELMDTFGISFNNLYTMTNIPVKRFADFLHRRGELEEYMDLLVRNFNLDTTENLMCMETVSVGWDGKIYDCDFNQQLGFGMGCDVGKGQVFEGGKTVLDIEGLDELAKETIAFDNHCYGCTAGMGSS</sequence>
<dbReference type="PANTHER" id="PTHR43728">
    <property type="entry name" value="SLR0304 PROTEIN"/>
    <property type="match status" value="1"/>
</dbReference>
<organism evidence="7 8">
    <name type="scientific">Triparma columacea</name>
    <dbReference type="NCBI Taxonomy" id="722753"/>
    <lineage>
        <taxon>Eukaryota</taxon>
        <taxon>Sar</taxon>
        <taxon>Stramenopiles</taxon>
        <taxon>Ochrophyta</taxon>
        <taxon>Bolidophyceae</taxon>
        <taxon>Parmales</taxon>
        <taxon>Triparmaceae</taxon>
        <taxon>Triparma</taxon>
    </lineage>
</organism>
<dbReference type="Pfam" id="PF12345">
    <property type="entry name" value="DUF3641"/>
    <property type="match status" value="1"/>
</dbReference>
<dbReference type="GO" id="GO:0003824">
    <property type="term" value="F:catalytic activity"/>
    <property type="evidence" value="ECO:0007669"/>
    <property type="project" value="InterPro"/>
</dbReference>
<keyword evidence="4" id="KW-0411">Iron-sulfur</keyword>
<protein>
    <recommendedName>
        <fullName evidence="9">DUF3641 domain-containing protein</fullName>
    </recommendedName>
</protein>
<evidence type="ECO:0000256" key="2">
    <source>
        <dbReference type="ARBA" id="ARBA00022723"/>
    </source>
</evidence>